<dbReference type="CDD" id="cd03230">
    <property type="entry name" value="ABC_DR_subfamily_A"/>
    <property type="match status" value="1"/>
</dbReference>
<dbReference type="SUPFAM" id="SSF52540">
    <property type="entry name" value="P-loop containing nucleoside triphosphate hydrolases"/>
    <property type="match status" value="1"/>
</dbReference>
<reference evidence="6" key="1">
    <citation type="journal article" date="2019" name="Int. J. Syst. Evol. Microbiol.">
        <title>The Global Catalogue of Microorganisms (GCM) 10K type strain sequencing project: providing services to taxonomists for standard genome sequencing and annotation.</title>
        <authorList>
            <consortium name="The Broad Institute Genomics Platform"/>
            <consortium name="The Broad Institute Genome Sequencing Center for Infectious Disease"/>
            <person name="Wu L."/>
            <person name="Ma J."/>
        </authorList>
    </citation>
    <scope>NUCLEOTIDE SEQUENCE [LARGE SCALE GENOMIC DNA]</scope>
    <source>
        <strain evidence="6">KCTC 33676</strain>
    </source>
</reference>
<evidence type="ECO:0000259" key="4">
    <source>
        <dbReference type="PROSITE" id="PS50893"/>
    </source>
</evidence>
<keyword evidence="2" id="KW-0547">Nucleotide-binding</keyword>
<organism evidence="5 6">
    <name type="scientific">Marinicrinis sediminis</name>
    <dbReference type="NCBI Taxonomy" id="1652465"/>
    <lineage>
        <taxon>Bacteria</taxon>
        <taxon>Bacillati</taxon>
        <taxon>Bacillota</taxon>
        <taxon>Bacilli</taxon>
        <taxon>Bacillales</taxon>
        <taxon>Paenibacillaceae</taxon>
    </lineage>
</organism>
<comment type="caution">
    <text evidence="5">The sequence shown here is derived from an EMBL/GenBank/DDBJ whole genome shotgun (WGS) entry which is preliminary data.</text>
</comment>
<dbReference type="PANTHER" id="PTHR42939:SF2">
    <property type="entry name" value="ABC-TYPE TRANSPORTER ATP-BINDING PROTEIN ECSA"/>
    <property type="match status" value="1"/>
</dbReference>
<accession>A0ABW5RGP4</accession>
<protein>
    <submittedName>
        <fullName evidence="5">ABC transporter ATP-binding protein</fullName>
    </submittedName>
</protein>
<evidence type="ECO:0000256" key="2">
    <source>
        <dbReference type="ARBA" id="ARBA00022741"/>
    </source>
</evidence>
<keyword evidence="1" id="KW-0813">Transport</keyword>
<dbReference type="PANTHER" id="PTHR42939">
    <property type="entry name" value="ABC TRANSPORTER ATP-BINDING PROTEIN ALBC-RELATED"/>
    <property type="match status" value="1"/>
</dbReference>
<dbReference type="InterPro" id="IPR027417">
    <property type="entry name" value="P-loop_NTPase"/>
</dbReference>
<dbReference type="Gene3D" id="3.40.50.300">
    <property type="entry name" value="P-loop containing nucleotide triphosphate hydrolases"/>
    <property type="match status" value="1"/>
</dbReference>
<sequence>MEDQDKGYHIHIESAGYEKKQPILTDLSFHVSPGEMIGLIGPNGAGKSTAIKAMLGRLPYLKGTSFAQLSNLSHSSPLSDLTKEQEDETEKEPVSWSYIPEHPVYYDHLTLWEHFELMAALHRLSPTVLEERGNQLLKQYRLQAVKHHYPASFSKGMRQKMMLMLGLIIRPDLYLIDEPFIGLDPRGMHLLLEQLQEEQKRGAGILLCTHVLDTAERICSRFVLLHQGSLLAQGTLDDLRERCQSASDQYRSFTLSQCFHYLTEEMEEA</sequence>
<dbReference type="GO" id="GO:0005524">
    <property type="term" value="F:ATP binding"/>
    <property type="evidence" value="ECO:0007669"/>
    <property type="project" value="UniProtKB-KW"/>
</dbReference>
<dbReference type="SMART" id="SM00382">
    <property type="entry name" value="AAA"/>
    <property type="match status" value="1"/>
</dbReference>
<dbReference type="EMBL" id="JBHUMM010000045">
    <property type="protein sequence ID" value="MFD2673604.1"/>
    <property type="molecule type" value="Genomic_DNA"/>
</dbReference>
<dbReference type="Pfam" id="PF00005">
    <property type="entry name" value="ABC_tran"/>
    <property type="match status" value="1"/>
</dbReference>
<dbReference type="PROSITE" id="PS50893">
    <property type="entry name" value="ABC_TRANSPORTER_2"/>
    <property type="match status" value="1"/>
</dbReference>
<evidence type="ECO:0000313" key="5">
    <source>
        <dbReference type="EMBL" id="MFD2673604.1"/>
    </source>
</evidence>
<keyword evidence="6" id="KW-1185">Reference proteome</keyword>
<dbReference type="Proteomes" id="UP001597497">
    <property type="component" value="Unassembled WGS sequence"/>
</dbReference>
<dbReference type="InterPro" id="IPR003439">
    <property type="entry name" value="ABC_transporter-like_ATP-bd"/>
</dbReference>
<name>A0ABW5RGP4_9BACL</name>
<dbReference type="RefSeq" id="WP_379931190.1">
    <property type="nucleotide sequence ID" value="NZ_JBHUMM010000045.1"/>
</dbReference>
<dbReference type="InterPro" id="IPR051782">
    <property type="entry name" value="ABC_Transporter_VariousFunc"/>
</dbReference>
<evidence type="ECO:0000313" key="6">
    <source>
        <dbReference type="Proteomes" id="UP001597497"/>
    </source>
</evidence>
<proteinExistence type="predicted"/>
<dbReference type="InterPro" id="IPR003593">
    <property type="entry name" value="AAA+_ATPase"/>
</dbReference>
<evidence type="ECO:0000256" key="3">
    <source>
        <dbReference type="ARBA" id="ARBA00022840"/>
    </source>
</evidence>
<evidence type="ECO:0000256" key="1">
    <source>
        <dbReference type="ARBA" id="ARBA00022448"/>
    </source>
</evidence>
<keyword evidence="3 5" id="KW-0067">ATP-binding</keyword>
<gene>
    <name evidence="5" type="ORF">ACFSUC_18805</name>
</gene>
<feature type="domain" description="ABC transporter" evidence="4">
    <location>
        <begin position="1"/>
        <end position="252"/>
    </location>
</feature>